<dbReference type="InterPro" id="IPR038726">
    <property type="entry name" value="PDDEXK_AddAB-type"/>
</dbReference>
<dbReference type="EMBL" id="AJ965256">
    <property type="protein sequence ID" value="CAI82364.1"/>
    <property type="molecule type" value="Genomic_DNA"/>
</dbReference>
<evidence type="ECO:0000313" key="5">
    <source>
        <dbReference type="EMBL" id="CAI82364.1"/>
    </source>
</evidence>
<keyword evidence="3" id="KW-0234">DNA repair</keyword>
<dbReference type="AlphaFoldDB" id="A0A916NYA8"/>
<keyword evidence="2" id="KW-0378">Hydrolase</keyword>
<evidence type="ECO:0000259" key="4">
    <source>
        <dbReference type="Pfam" id="PF12705"/>
    </source>
</evidence>
<keyword evidence="1" id="KW-0227">DNA damage</keyword>
<keyword evidence="2" id="KW-0547">Nucleotide-binding</keyword>
<dbReference type="RefSeq" id="WP_011308722.1">
    <property type="nucleotide sequence ID" value="NC_007356.1"/>
</dbReference>
<evidence type="ECO:0000256" key="2">
    <source>
        <dbReference type="ARBA" id="ARBA00022806"/>
    </source>
</evidence>
<evidence type="ECO:0000256" key="1">
    <source>
        <dbReference type="ARBA" id="ARBA00022763"/>
    </source>
</evidence>
<dbReference type="GO" id="GO:0004386">
    <property type="term" value="F:helicase activity"/>
    <property type="evidence" value="ECO:0007669"/>
    <property type="project" value="UniProtKB-KW"/>
</dbReference>
<evidence type="ECO:0000256" key="3">
    <source>
        <dbReference type="ARBA" id="ARBA00023204"/>
    </source>
</evidence>
<evidence type="ECO:0000313" key="6">
    <source>
        <dbReference type="Proteomes" id="UP000000433"/>
    </source>
</evidence>
<dbReference type="Pfam" id="PF12705">
    <property type="entry name" value="PDDEXK_1"/>
    <property type="match status" value="1"/>
</dbReference>
<reference evidence="5 6" key="1">
    <citation type="journal article" date="2005" name="Nat. Biotechnol.">
        <title>Genome sequence of the chlorinated compound-respiring bacterium Dehalococcoides species strain CBDB1.</title>
        <authorList>
            <person name="Kube M."/>
            <person name="Beck A."/>
            <person name="Zinder S.H."/>
            <person name="Kuhl H."/>
            <person name="Reinhardt R."/>
            <person name="Adrian L."/>
        </authorList>
    </citation>
    <scope>NUCLEOTIDE SEQUENCE [LARGE SCALE GENOMIC DNA]</scope>
    <source>
        <strain evidence="5 6">CBDB1</strain>
    </source>
</reference>
<organism evidence="5 6">
    <name type="scientific">Dehalococcoides mccartyi (strain CBDB1)</name>
    <dbReference type="NCBI Taxonomy" id="255470"/>
    <lineage>
        <taxon>Bacteria</taxon>
        <taxon>Bacillati</taxon>
        <taxon>Chloroflexota</taxon>
        <taxon>Dehalococcoidia</taxon>
        <taxon>Dehalococcoidales</taxon>
        <taxon>Dehalococcoidaceae</taxon>
        <taxon>Dehalococcoides</taxon>
    </lineage>
</organism>
<sequence length="298" mass="34115">MRWSFSSNATFRRCPRQWFYKQVFASSVAKDPIRREAHRLSRLENVQAWRGKIVDTIISETIIPRISAKQPCSITEAQQKAEDLFALQRIQRSVPNGPVSFFEVEYGLPLTEEVFDKALTDIHKALDNFFAAKQVWDIFEQAQSLIPQRALSFKHETASVRVVPDLITFQNGQAPAVLDWKVNTYPMRDYWLQLVTGAIAITKCNPHRDWPNGATLYDTNQVKLFEVQLLLGDVRIHIASENDVHEAEDFISISATEMELACDGSESKNPQPKDYLVTSEPRTCQMCSFKKLCWEASV</sequence>
<keyword evidence="2" id="KW-0067">ATP-binding</keyword>
<protein>
    <recommendedName>
        <fullName evidence="4">PD-(D/E)XK endonuclease-like domain-containing protein</fullName>
    </recommendedName>
</protein>
<dbReference type="GO" id="GO:0006281">
    <property type="term" value="P:DNA repair"/>
    <property type="evidence" value="ECO:0007669"/>
    <property type="project" value="UniProtKB-KW"/>
</dbReference>
<accession>A0A916NYA8</accession>
<gene>
    <name evidence="5" type="ordered locus">cbdbA101</name>
</gene>
<feature type="domain" description="PD-(D/E)XK endonuclease-like" evidence="4">
    <location>
        <begin position="2"/>
        <end position="293"/>
    </location>
</feature>
<dbReference type="KEGG" id="deh:cbdbA101"/>
<proteinExistence type="predicted"/>
<keyword evidence="6" id="KW-1185">Reference proteome</keyword>
<dbReference type="Proteomes" id="UP000000433">
    <property type="component" value="Chromosome"/>
</dbReference>
<keyword evidence="2" id="KW-0347">Helicase</keyword>
<name>A0A916NYA8_DEHMC</name>